<dbReference type="Proteomes" id="UP001066276">
    <property type="component" value="Chromosome 7"/>
</dbReference>
<dbReference type="AlphaFoldDB" id="A0AAV7PUJ4"/>
<protein>
    <submittedName>
        <fullName evidence="1">Uncharacterized protein</fullName>
    </submittedName>
</protein>
<organism evidence="1 2">
    <name type="scientific">Pleurodeles waltl</name>
    <name type="common">Iberian ribbed newt</name>
    <dbReference type="NCBI Taxonomy" id="8319"/>
    <lineage>
        <taxon>Eukaryota</taxon>
        <taxon>Metazoa</taxon>
        <taxon>Chordata</taxon>
        <taxon>Craniata</taxon>
        <taxon>Vertebrata</taxon>
        <taxon>Euteleostomi</taxon>
        <taxon>Amphibia</taxon>
        <taxon>Batrachia</taxon>
        <taxon>Caudata</taxon>
        <taxon>Salamandroidea</taxon>
        <taxon>Salamandridae</taxon>
        <taxon>Pleurodelinae</taxon>
        <taxon>Pleurodeles</taxon>
    </lineage>
</organism>
<proteinExistence type="predicted"/>
<evidence type="ECO:0000313" key="1">
    <source>
        <dbReference type="EMBL" id="KAJ1131021.1"/>
    </source>
</evidence>
<dbReference type="EMBL" id="JANPWB010000011">
    <property type="protein sequence ID" value="KAJ1131021.1"/>
    <property type="molecule type" value="Genomic_DNA"/>
</dbReference>
<name>A0AAV7PUJ4_PLEWA</name>
<sequence>MVTDYHGAREQRHLVGAALRRPDLWGAGDRRREERLRYSLVRLKEGTGGPLAGDLNVNLTCGNTMAVLCLLF</sequence>
<reference evidence="1" key="1">
    <citation type="journal article" date="2022" name="bioRxiv">
        <title>Sequencing and chromosome-scale assembly of the giantPleurodeles waltlgenome.</title>
        <authorList>
            <person name="Brown T."/>
            <person name="Elewa A."/>
            <person name="Iarovenko S."/>
            <person name="Subramanian E."/>
            <person name="Araus A.J."/>
            <person name="Petzold A."/>
            <person name="Susuki M."/>
            <person name="Suzuki K.-i.T."/>
            <person name="Hayashi T."/>
            <person name="Toyoda A."/>
            <person name="Oliveira C."/>
            <person name="Osipova E."/>
            <person name="Leigh N.D."/>
            <person name="Simon A."/>
            <person name="Yun M.H."/>
        </authorList>
    </citation>
    <scope>NUCLEOTIDE SEQUENCE</scope>
    <source>
        <strain evidence="1">20211129_DDA</strain>
        <tissue evidence="1">Liver</tissue>
    </source>
</reference>
<keyword evidence="2" id="KW-1185">Reference proteome</keyword>
<comment type="caution">
    <text evidence="1">The sequence shown here is derived from an EMBL/GenBank/DDBJ whole genome shotgun (WGS) entry which is preliminary data.</text>
</comment>
<gene>
    <name evidence="1" type="ORF">NDU88_009364</name>
</gene>
<accession>A0AAV7PUJ4</accession>
<evidence type="ECO:0000313" key="2">
    <source>
        <dbReference type="Proteomes" id="UP001066276"/>
    </source>
</evidence>